<evidence type="ECO:0000256" key="10">
    <source>
        <dbReference type="ARBA" id="ARBA00022840"/>
    </source>
</evidence>
<reference evidence="16 17" key="1">
    <citation type="submission" date="2017-04" db="EMBL/GenBank/DDBJ databases">
        <authorList>
            <person name="Afonso C.L."/>
            <person name="Miller P.J."/>
            <person name="Scott M.A."/>
            <person name="Spackman E."/>
            <person name="Goraichik I."/>
            <person name="Dimitrov K.M."/>
            <person name="Suarez D.L."/>
            <person name="Swayne D.E."/>
        </authorList>
    </citation>
    <scope>NUCLEOTIDE SEQUENCE [LARGE SCALE GENOMIC DNA]</scope>
    <source>
        <strain evidence="16 17">ToBE</strain>
    </source>
</reference>
<dbReference type="InterPro" id="IPR044019">
    <property type="entry name" value="Cyanophycin_syn_N"/>
</dbReference>
<dbReference type="InterPro" id="IPR036615">
    <property type="entry name" value="Mur_ligase_C_dom_sf"/>
</dbReference>
<evidence type="ECO:0000256" key="14">
    <source>
        <dbReference type="PROSITE-ProRule" id="PRU00409"/>
    </source>
</evidence>
<comment type="similarity">
    <text evidence="3">In the C-terminal section; belongs to the MurCDEF family.</text>
</comment>
<evidence type="ECO:0000256" key="8">
    <source>
        <dbReference type="ARBA" id="ARBA00022598"/>
    </source>
</evidence>
<keyword evidence="8" id="KW-0436">Ligase</keyword>
<dbReference type="STRING" id="698762.SAMN00808754_0150"/>
<evidence type="ECO:0000256" key="6">
    <source>
        <dbReference type="ARBA" id="ARBA00013005"/>
    </source>
</evidence>
<dbReference type="RefSeq" id="WP_157109719.1">
    <property type="nucleotide sequence ID" value="NZ_LT838272.1"/>
</dbReference>
<dbReference type="EC" id="6.3.2.29" evidence="6"/>
<evidence type="ECO:0000256" key="9">
    <source>
        <dbReference type="ARBA" id="ARBA00022741"/>
    </source>
</evidence>
<comment type="function">
    <text evidence="1">Catalyzes the ATP-dependent polymerization of arginine and aspartate to multi-L-arginyl-poly-L-aspartic acid (cyanophycin; a water-insoluble reserve polymer).</text>
</comment>
<dbReference type="InterPro" id="IPR011810">
    <property type="entry name" value="Cya_phycin_syn"/>
</dbReference>
<evidence type="ECO:0000259" key="15">
    <source>
        <dbReference type="PROSITE" id="PS50975"/>
    </source>
</evidence>
<dbReference type="AlphaFoldDB" id="A0A1W1V7W5"/>
<dbReference type="Pfam" id="PF18921">
    <property type="entry name" value="Cyanophycin_syn"/>
    <property type="match status" value="1"/>
</dbReference>
<dbReference type="SMART" id="SM01209">
    <property type="entry name" value="GARS_A"/>
    <property type="match status" value="1"/>
</dbReference>
<dbReference type="EC" id="6.3.2.30" evidence="5"/>
<keyword evidence="9 14" id="KW-0547">Nucleotide-binding</keyword>
<evidence type="ECO:0000256" key="3">
    <source>
        <dbReference type="ARBA" id="ARBA00009060"/>
    </source>
</evidence>
<dbReference type="Pfam" id="PF08245">
    <property type="entry name" value="Mur_ligase_M"/>
    <property type="match status" value="1"/>
</dbReference>
<dbReference type="PROSITE" id="PS01011">
    <property type="entry name" value="FOLYLPOLYGLU_SYNT_1"/>
    <property type="match status" value="1"/>
</dbReference>
<evidence type="ECO:0000256" key="4">
    <source>
        <dbReference type="ARBA" id="ARBA00011738"/>
    </source>
</evidence>
<dbReference type="InterPro" id="IPR013221">
    <property type="entry name" value="Mur_ligase_cen"/>
</dbReference>
<dbReference type="PANTHER" id="PTHR23135:SF18">
    <property type="entry name" value="CYANOPHYCIN SYNTHETASE"/>
    <property type="match status" value="1"/>
</dbReference>
<dbReference type="OrthoDB" id="9803907at2"/>
<dbReference type="PANTHER" id="PTHR23135">
    <property type="entry name" value="MUR LIGASE FAMILY MEMBER"/>
    <property type="match status" value="1"/>
</dbReference>
<dbReference type="Gene3D" id="3.90.190.20">
    <property type="entry name" value="Mur ligase, C-terminal domain"/>
    <property type="match status" value="1"/>
</dbReference>
<dbReference type="InterPro" id="IPR018109">
    <property type="entry name" value="Folylpolyglutamate_synth_CS"/>
</dbReference>
<comment type="subunit">
    <text evidence="4">Homodimer.</text>
</comment>
<gene>
    <name evidence="16" type="ORF">SAMN00808754_0150</name>
</gene>
<sequence>MKILDFRALEGPNIFCLRPVLVARLDLGNYAEVNTGQILSFGEKLMATLPGLKDHHCSRGYKGGFQERLLEGTYLGHVVEHVALELLWLAGEEVSYGKTRHTQTPGLVEIILEYSCKKAAETALGLAVDLVLSLLQEKDYNVQATLKRLKEVLDKHRLGPSTEAIVAACRRRGIPVRPLGEGSLLQLGYGCRSRRIWATITENTSCLAVDIARDKALTKKLLKEFGLPVPRGLVVESPEEAVTAAHELGFPVVVKPLHGNQGKGVFTNLKKASEVRRAYREAAAYGPVLVEEHLPGRQYRLLVVKGKFIAASERLPAQVVGDGQHSIRELIKLANLDPARGEGHDRPLTRLPLDSLTLFTLRRQGWSLEDIPPKGTVILLRESANLSTGGTAVDVTDRVHPRNAELAIEAARIIGLDVAGVDMICPDITRPLTTGGGGIVEVNAAPGIRMHHFPTAGQPRDAAAAIVESLFPPGDDGRIPIVSITGTNGKTTTARLIAYILGLTGLTVGLTTTDGIYIGGRLVEKGDAAGPASARRILADRRVEVAVLETARGGILRAGLAYDRADVGIVLNVSEDHLGQYGVETLEDLAYVKSLVVETVKEDGWSVLNADDPLTARMRDQARGKVIFFSLNSRNPIVVNHLTGGGTAVYTQAGYIFIAQGSLKKRLLPVSAVTCAFKGLARHNLQNALAAVAACLALNIPFSTIARGLKEFGRVPEHNPGRLMFQEIGGVKVIIDYGHNPAGFESVLKLARQISPEVIGVIGVPGDRPDSSILKSGMVAGRFCYRLVIKEDKDRRGRNPGEVASLLHRGALAAGLSPERIEVELKEKEAVNKALMRARPGQVVAIFYEELEVVCQVVNRFKSEKRGFLLDMVYN</sequence>
<dbReference type="EMBL" id="LT838272">
    <property type="protein sequence ID" value="SMB89432.1"/>
    <property type="molecule type" value="Genomic_DNA"/>
</dbReference>
<organism evidence="16 17">
    <name type="scientific">Thermanaeromonas toyohensis ToBE</name>
    <dbReference type="NCBI Taxonomy" id="698762"/>
    <lineage>
        <taxon>Bacteria</taxon>
        <taxon>Bacillati</taxon>
        <taxon>Bacillota</taxon>
        <taxon>Clostridia</taxon>
        <taxon>Neomoorellales</taxon>
        <taxon>Neomoorellaceae</taxon>
        <taxon>Thermanaeromonas</taxon>
    </lineage>
</organism>
<dbReference type="GO" id="GO:0005524">
    <property type="term" value="F:ATP binding"/>
    <property type="evidence" value="ECO:0007669"/>
    <property type="project" value="UniProtKB-UniRule"/>
</dbReference>
<dbReference type="InterPro" id="IPR036565">
    <property type="entry name" value="Mur-like_cat_sf"/>
</dbReference>
<dbReference type="SUPFAM" id="SSF53244">
    <property type="entry name" value="MurD-like peptide ligases, peptide-binding domain"/>
    <property type="match status" value="1"/>
</dbReference>
<dbReference type="Proteomes" id="UP000192569">
    <property type="component" value="Chromosome I"/>
</dbReference>
<comment type="catalytic activity">
    <reaction evidence="12">
        <text>[L-4-(L-arginin-2-N-yl)aspartate](n)-L-aspartate + L-arginine + ATP = [L-4-(L-arginin-2-N-yl)aspartate](n+1) + ADP + phosphate + H(+)</text>
        <dbReference type="Rhea" id="RHEA:23888"/>
        <dbReference type="Rhea" id="RHEA-COMP:13732"/>
        <dbReference type="Rhea" id="RHEA-COMP:13733"/>
        <dbReference type="ChEBI" id="CHEBI:15378"/>
        <dbReference type="ChEBI" id="CHEBI:30616"/>
        <dbReference type="ChEBI" id="CHEBI:32682"/>
        <dbReference type="ChEBI" id="CHEBI:43474"/>
        <dbReference type="ChEBI" id="CHEBI:137986"/>
        <dbReference type="ChEBI" id="CHEBI:137990"/>
        <dbReference type="ChEBI" id="CHEBI:456216"/>
        <dbReference type="EC" id="6.3.2.30"/>
    </reaction>
</comment>
<dbReference type="NCBIfam" id="TIGR02068">
    <property type="entry name" value="cya_phycin_syn"/>
    <property type="match status" value="1"/>
</dbReference>
<evidence type="ECO:0000256" key="7">
    <source>
        <dbReference type="ARBA" id="ARBA00022036"/>
    </source>
</evidence>
<evidence type="ECO:0000256" key="12">
    <source>
        <dbReference type="ARBA" id="ARBA00048094"/>
    </source>
</evidence>
<evidence type="ECO:0000256" key="13">
    <source>
        <dbReference type="ARBA" id="ARBA00048425"/>
    </source>
</evidence>
<accession>A0A1W1V7W5</accession>
<keyword evidence="17" id="KW-1185">Reference proteome</keyword>
<name>A0A1W1V7W5_9FIRM</name>
<dbReference type="InterPro" id="IPR004101">
    <property type="entry name" value="Mur_ligase_C"/>
</dbReference>
<dbReference type="Gene3D" id="3.30.470.20">
    <property type="entry name" value="ATP-grasp fold, B domain"/>
    <property type="match status" value="2"/>
</dbReference>
<dbReference type="InterPro" id="IPR011761">
    <property type="entry name" value="ATP-grasp"/>
</dbReference>
<dbReference type="PROSITE" id="PS50975">
    <property type="entry name" value="ATP_GRASP"/>
    <property type="match status" value="1"/>
</dbReference>
<comment type="catalytic activity">
    <reaction evidence="13">
        <text>[L-4-(L-arginin-2-N-yl)aspartate](n) + L-aspartate + ATP = [L-4-(L-arginin-2-N-yl)aspartate](n)-L-aspartate + ADP + phosphate + H(+)</text>
        <dbReference type="Rhea" id="RHEA:13277"/>
        <dbReference type="Rhea" id="RHEA-COMP:13728"/>
        <dbReference type="Rhea" id="RHEA-COMP:13733"/>
        <dbReference type="ChEBI" id="CHEBI:15378"/>
        <dbReference type="ChEBI" id="CHEBI:29991"/>
        <dbReference type="ChEBI" id="CHEBI:30616"/>
        <dbReference type="ChEBI" id="CHEBI:43474"/>
        <dbReference type="ChEBI" id="CHEBI:137986"/>
        <dbReference type="ChEBI" id="CHEBI:137990"/>
        <dbReference type="ChEBI" id="CHEBI:456216"/>
        <dbReference type="EC" id="6.3.2.29"/>
    </reaction>
</comment>
<dbReference type="SUPFAM" id="SSF56059">
    <property type="entry name" value="Glutathione synthetase ATP-binding domain-like"/>
    <property type="match status" value="1"/>
</dbReference>
<evidence type="ECO:0000256" key="5">
    <source>
        <dbReference type="ARBA" id="ARBA00012968"/>
    </source>
</evidence>
<dbReference type="SUPFAM" id="SSF53623">
    <property type="entry name" value="MurD-like peptide ligases, catalytic domain"/>
    <property type="match status" value="1"/>
</dbReference>
<dbReference type="GO" id="GO:0046872">
    <property type="term" value="F:metal ion binding"/>
    <property type="evidence" value="ECO:0007669"/>
    <property type="project" value="InterPro"/>
</dbReference>
<keyword evidence="10 14" id="KW-0067">ATP-binding</keyword>
<evidence type="ECO:0000256" key="11">
    <source>
        <dbReference type="ARBA" id="ARBA00031353"/>
    </source>
</evidence>
<evidence type="ECO:0000256" key="2">
    <source>
        <dbReference type="ARBA" id="ARBA00004752"/>
    </source>
</evidence>
<dbReference type="GO" id="GO:0071160">
    <property type="term" value="F:cyanophycin synthetase activity (L-aspartate-adding)"/>
    <property type="evidence" value="ECO:0007669"/>
    <property type="project" value="UniProtKB-EC"/>
</dbReference>
<dbReference type="NCBIfam" id="NF010623">
    <property type="entry name" value="PRK14016.1"/>
    <property type="match status" value="1"/>
</dbReference>
<protein>
    <recommendedName>
        <fullName evidence="7">Cyanophycin synthetase</fullName>
        <ecNumber evidence="6">6.3.2.29</ecNumber>
        <ecNumber evidence="5">6.3.2.30</ecNumber>
    </recommendedName>
    <alternativeName>
        <fullName evidence="11">Cyanophycin synthase</fullName>
    </alternativeName>
</protein>
<dbReference type="GO" id="GO:0004326">
    <property type="term" value="F:tetrahydrofolylpolyglutamate synthase activity"/>
    <property type="evidence" value="ECO:0007669"/>
    <property type="project" value="InterPro"/>
</dbReference>
<dbReference type="Pfam" id="PF02875">
    <property type="entry name" value="Mur_ligase_C"/>
    <property type="match status" value="1"/>
</dbReference>
<evidence type="ECO:0000313" key="17">
    <source>
        <dbReference type="Proteomes" id="UP000192569"/>
    </source>
</evidence>
<dbReference type="Gene3D" id="3.40.1190.10">
    <property type="entry name" value="Mur-like, catalytic domain"/>
    <property type="match status" value="1"/>
</dbReference>
<evidence type="ECO:0000256" key="1">
    <source>
        <dbReference type="ARBA" id="ARBA00003184"/>
    </source>
</evidence>
<comment type="pathway">
    <text evidence="2">Cell wall biogenesis; peptidoglycan biosynthesis.</text>
</comment>
<dbReference type="GO" id="GO:0071161">
    <property type="term" value="F:cyanophycin synthetase activity (L-arginine-adding)"/>
    <property type="evidence" value="ECO:0007669"/>
    <property type="project" value="UniProtKB-EC"/>
</dbReference>
<dbReference type="Pfam" id="PF13549">
    <property type="entry name" value="ATP-grasp_5"/>
    <property type="match status" value="1"/>
</dbReference>
<proteinExistence type="inferred from homology"/>
<evidence type="ECO:0000313" key="16">
    <source>
        <dbReference type="EMBL" id="SMB89432.1"/>
    </source>
</evidence>
<feature type="domain" description="ATP-grasp" evidence="15">
    <location>
        <begin position="219"/>
        <end position="471"/>
    </location>
</feature>